<name>A0AAJ6ZMC3_PAPXU</name>
<dbReference type="Pfam" id="PF07993">
    <property type="entry name" value="NAD_binding_4"/>
    <property type="match status" value="1"/>
</dbReference>
<evidence type="ECO:0000256" key="3">
    <source>
        <dbReference type="ARBA" id="ARBA00023098"/>
    </source>
</evidence>
<evidence type="ECO:0000256" key="2">
    <source>
        <dbReference type="ARBA" id="ARBA00022516"/>
    </source>
</evidence>
<comment type="similarity">
    <text evidence="1 4">Belongs to the fatty acyl-CoA reductase family.</text>
</comment>
<dbReference type="InterPro" id="IPR036291">
    <property type="entry name" value="NAD(P)-bd_dom_sf"/>
</dbReference>
<dbReference type="PANTHER" id="PTHR11011">
    <property type="entry name" value="MALE STERILITY PROTEIN 2-RELATED"/>
    <property type="match status" value="1"/>
</dbReference>
<dbReference type="PANTHER" id="PTHR11011:SF45">
    <property type="entry name" value="FATTY ACYL-COA REDUCTASE CG8306-RELATED"/>
    <property type="match status" value="1"/>
</dbReference>
<dbReference type="GO" id="GO:0080019">
    <property type="term" value="F:alcohol-forming very long-chain fatty acyl-CoA reductase activity"/>
    <property type="evidence" value="ECO:0007669"/>
    <property type="project" value="InterPro"/>
</dbReference>
<dbReference type="Gene3D" id="3.40.50.720">
    <property type="entry name" value="NAD(P)-binding Rossmann-like Domain"/>
    <property type="match status" value="1"/>
</dbReference>
<evidence type="ECO:0000256" key="1">
    <source>
        <dbReference type="ARBA" id="ARBA00005928"/>
    </source>
</evidence>
<evidence type="ECO:0000313" key="7">
    <source>
        <dbReference type="RefSeq" id="XP_013175576.1"/>
    </source>
</evidence>
<dbReference type="KEGG" id="pxu:106123709"/>
<reference evidence="7" key="1">
    <citation type="submission" date="2025-08" db="UniProtKB">
        <authorList>
            <consortium name="RefSeq"/>
        </authorList>
    </citation>
    <scope>IDENTIFICATION</scope>
</reference>
<comment type="function">
    <text evidence="4">Catalyzes the reduction of fatty acyl-CoA to fatty alcohols.</text>
</comment>
<dbReference type="InterPro" id="IPR026055">
    <property type="entry name" value="FAR"/>
</dbReference>
<organism evidence="7">
    <name type="scientific">Papilio xuthus</name>
    <name type="common">Asian swallowtail butterfly</name>
    <dbReference type="NCBI Taxonomy" id="66420"/>
    <lineage>
        <taxon>Eukaryota</taxon>
        <taxon>Metazoa</taxon>
        <taxon>Ecdysozoa</taxon>
        <taxon>Arthropoda</taxon>
        <taxon>Hexapoda</taxon>
        <taxon>Insecta</taxon>
        <taxon>Pterygota</taxon>
        <taxon>Neoptera</taxon>
        <taxon>Endopterygota</taxon>
        <taxon>Lepidoptera</taxon>
        <taxon>Glossata</taxon>
        <taxon>Ditrysia</taxon>
        <taxon>Papilionoidea</taxon>
        <taxon>Papilionidae</taxon>
        <taxon>Papilioninae</taxon>
        <taxon>Papilio</taxon>
    </lineage>
</organism>
<dbReference type="InterPro" id="IPR033640">
    <property type="entry name" value="FAR_C"/>
</dbReference>
<dbReference type="SUPFAM" id="SSF51735">
    <property type="entry name" value="NAD(P)-binding Rossmann-fold domains"/>
    <property type="match status" value="1"/>
</dbReference>
<proteinExistence type="inferred from homology"/>
<feature type="domain" description="Thioester reductase (TE)" evidence="6">
    <location>
        <begin position="53"/>
        <end position="319"/>
    </location>
</feature>
<keyword evidence="4" id="KW-0521">NADP</keyword>
<feature type="domain" description="Fatty acyl-CoA reductase C-terminal" evidence="5">
    <location>
        <begin position="389"/>
        <end position="478"/>
    </location>
</feature>
<evidence type="ECO:0000256" key="4">
    <source>
        <dbReference type="RuleBase" id="RU363097"/>
    </source>
</evidence>
<dbReference type="GO" id="GO:0102965">
    <property type="term" value="F:alcohol-forming long-chain fatty acyl-CoA reductase activity"/>
    <property type="evidence" value="ECO:0007669"/>
    <property type="project" value="UniProtKB-EC"/>
</dbReference>
<dbReference type="CDD" id="cd05236">
    <property type="entry name" value="FAR-N_SDR_e"/>
    <property type="match status" value="1"/>
</dbReference>
<keyword evidence="2 4" id="KW-0444">Lipid biosynthesis</keyword>
<dbReference type="AlphaFoldDB" id="A0AAJ6ZMC3"/>
<accession>A0AAJ6ZMC3</accession>
<dbReference type="InterPro" id="IPR013120">
    <property type="entry name" value="FAR_NAD-bd"/>
</dbReference>
<dbReference type="CDD" id="cd09071">
    <property type="entry name" value="FAR_C"/>
    <property type="match status" value="1"/>
</dbReference>
<keyword evidence="4" id="KW-0560">Oxidoreductase</keyword>
<keyword evidence="3 4" id="KW-0443">Lipid metabolism</keyword>
<sequence>MYLTNIFVRRCLKKTILERYQRHKNAVTVFKITSNKYYHQNVADFYAGKSIFITGGTGYLGKAFIEKLLYSTDVEKIYMLIRETQQLTALVRLSDMLENPVFTRIKKEKPKALEKIVPILGDIEKPNLGMTSTDEKTLIDKVSIVIHSAATTKFNEPLLKALQINYEGTRKVLSLCKKIKNVQAYIHISTAYTNTDKNVIEERVYPMPVDVSYIYNELARIGNNKDKISTLLYGKPTTYTFTKALAESLIATEHENIPTVIIRPTMVASSFNEPLKNWTDNMSFHTTILLSGATGLNRVIRGKSSNIVDFVPIDYVTNFTLVAAATLPRSSKLAVYNCGTSSINPIHLDEIFKYFNKANIKFNSNDSRFPKVFIVESELARDILTFITQIIPAYVFDTLLKIKGKQTRYVKLQRKFIYARNKYEYFNRYSWIFKTDKLLDIYKNISEQDRREFPLNLSDIIWPEYMMTYAKAVQELLLTQKKDNKTMP</sequence>
<dbReference type="GO" id="GO:0035336">
    <property type="term" value="P:long-chain fatty-acyl-CoA metabolic process"/>
    <property type="evidence" value="ECO:0007669"/>
    <property type="project" value="TreeGrafter"/>
</dbReference>
<protein>
    <recommendedName>
        <fullName evidence="4">Fatty acyl-CoA reductase</fullName>
        <ecNumber evidence="4">1.2.1.84</ecNumber>
    </recommendedName>
</protein>
<evidence type="ECO:0000259" key="6">
    <source>
        <dbReference type="Pfam" id="PF07993"/>
    </source>
</evidence>
<dbReference type="GeneID" id="106123709"/>
<dbReference type="GO" id="GO:0005777">
    <property type="term" value="C:peroxisome"/>
    <property type="evidence" value="ECO:0007669"/>
    <property type="project" value="TreeGrafter"/>
</dbReference>
<dbReference type="Pfam" id="PF03015">
    <property type="entry name" value="Sterile"/>
    <property type="match status" value="1"/>
</dbReference>
<dbReference type="RefSeq" id="XP_013175576.1">
    <property type="nucleotide sequence ID" value="XM_013320122.1"/>
</dbReference>
<dbReference type="Proteomes" id="UP000694872">
    <property type="component" value="Unplaced"/>
</dbReference>
<evidence type="ECO:0000259" key="5">
    <source>
        <dbReference type="Pfam" id="PF03015"/>
    </source>
</evidence>
<gene>
    <name evidence="7" type="primary">LOC106123709</name>
</gene>
<comment type="catalytic activity">
    <reaction evidence="4">
        <text>a long-chain fatty acyl-CoA + 2 NADPH + 2 H(+) = a long-chain primary fatty alcohol + 2 NADP(+) + CoA</text>
        <dbReference type="Rhea" id="RHEA:52716"/>
        <dbReference type="ChEBI" id="CHEBI:15378"/>
        <dbReference type="ChEBI" id="CHEBI:57287"/>
        <dbReference type="ChEBI" id="CHEBI:57783"/>
        <dbReference type="ChEBI" id="CHEBI:58349"/>
        <dbReference type="ChEBI" id="CHEBI:77396"/>
        <dbReference type="ChEBI" id="CHEBI:83139"/>
        <dbReference type="EC" id="1.2.1.84"/>
    </reaction>
</comment>
<dbReference type="EC" id="1.2.1.84" evidence="4"/>